<protein>
    <recommendedName>
        <fullName evidence="6">MSP domain-containing protein</fullName>
    </recommendedName>
</protein>
<dbReference type="Pfam" id="PF00635">
    <property type="entry name" value="Motile_Sperm"/>
    <property type="match status" value="1"/>
</dbReference>
<dbReference type="AlphaFoldDB" id="M2RAA2"/>
<dbReference type="OrthoDB" id="264603at2759"/>
<sequence length="287" mass="32117">MSIKVPYTLELPRPLTKRCELPLPITNYSGQTVAFKVLSNNNQMAIIRPNMGIIEPGQTLEIQVRRKGLATEPPEGFQCRDRLKILSMDVPPDAASTLDLRHLKWNDPSGLVHEHKVSMVFQSHTDYMSSWKGKEPIRGSIDSLASTQTDSEMSKNLARAYMHQRHVSNHDDKDSLLEYGDERSMEKRISVPPAYEHTMNGGTYDIKSGFPVQTYRPRPIRKLPTPPVAHANINSLTQFSATPLGSNVGSGYTDDHSDVEADILELQSMISDLTSTSDSFSDVACRY</sequence>
<dbReference type="InterPro" id="IPR000535">
    <property type="entry name" value="MSP_dom"/>
</dbReference>
<dbReference type="PROSITE" id="PS50202">
    <property type="entry name" value="MSP"/>
    <property type="match status" value="1"/>
</dbReference>
<comment type="subcellular location">
    <subcellularLocation>
        <location evidence="1">Membrane</location>
        <topology evidence="1">Single-pass type IV membrane protein</topology>
    </subcellularLocation>
</comment>
<dbReference type="GO" id="GO:0005789">
    <property type="term" value="C:endoplasmic reticulum membrane"/>
    <property type="evidence" value="ECO:0007669"/>
    <property type="project" value="InterPro"/>
</dbReference>
<gene>
    <name evidence="7" type="ORF">CERSUDRAFT_115680</name>
</gene>
<dbReference type="Gene3D" id="2.60.40.10">
    <property type="entry name" value="Immunoglobulins"/>
    <property type="match status" value="1"/>
</dbReference>
<evidence type="ECO:0000256" key="4">
    <source>
        <dbReference type="ARBA" id="ARBA00022989"/>
    </source>
</evidence>
<evidence type="ECO:0000259" key="6">
    <source>
        <dbReference type="PROSITE" id="PS50202"/>
    </source>
</evidence>
<feature type="domain" description="MSP" evidence="6">
    <location>
        <begin position="1"/>
        <end position="122"/>
    </location>
</feature>
<proteinExistence type="inferred from homology"/>
<keyword evidence="5" id="KW-0472">Membrane</keyword>
<dbReference type="PANTHER" id="PTHR10809:SF6">
    <property type="entry name" value="AT11025P-RELATED"/>
    <property type="match status" value="1"/>
</dbReference>
<dbReference type="SUPFAM" id="SSF49354">
    <property type="entry name" value="PapD-like"/>
    <property type="match status" value="1"/>
</dbReference>
<dbReference type="GO" id="GO:0005886">
    <property type="term" value="C:plasma membrane"/>
    <property type="evidence" value="ECO:0007669"/>
    <property type="project" value="TreeGrafter"/>
</dbReference>
<keyword evidence="8" id="KW-1185">Reference proteome</keyword>
<dbReference type="PANTHER" id="PTHR10809">
    <property type="entry name" value="VESICLE-ASSOCIATED MEMBRANE PROTEIN-ASSOCIATED PROTEIN"/>
    <property type="match status" value="1"/>
</dbReference>
<evidence type="ECO:0000256" key="5">
    <source>
        <dbReference type="ARBA" id="ARBA00023136"/>
    </source>
</evidence>
<dbReference type="InterPro" id="IPR013783">
    <property type="entry name" value="Ig-like_fold"/>
</dbReference>
<dbReference type="InterPro" id="IPR016763">
    <property type="entry name" value="VAP"/>
</dbReference>
<evidence type="ECO:0000256" key="3">
    <source>
        <dbReference type="ARBA" id="ARBA00022692"/>
    </source>
</evidence>
<evidence type="ECO:0000313" key="7">
    <source>
        <dbReference type="EMBL" id="EMD35721.1"/>
    </source>
</evidence>
<reference evidence="7 8" key="1">
    <citation type="journal article" date="2012" name="Proc. Natl. Acad. Sci. U.S.A.">
        <title>Comparative genomics of Ceriporiopsis subvermispora and Phanerochaete chrysosporium provide insight into selective ligninolysis.</title>
        <authorList>
            <person name="Fernandez-Fueyo E."/>
            <person name="Ruiz-Duenas F.J."/>
            <person name="Ferreira P."/>
            <person name="Floudas D."/>
            <person name="Hibbett D.S."/>
            <person name="Canessa P."/>
            <person name="Larrondo L.F."/>
            <person name="James T.Y."/>
            <person name="Seelenfreund D."/>
            <person name="Lobos S."/>
            <person name="Polanco R."/>
            <person name="Tello M."/>
            <person name="Honda Y."/>
            <person name="Watanabe T."/>
            <person name="Watanabe T."/>
            <person name="Ryu J.S."/>
            <person name="Kubicek C.P."/>
            <person name="Schmoll M."/>
            <person name="Gaskell J."/>
            <person name="Hammel K.E."/>
            <person name="St John F.J."/>
            <person name="Vanden Wymelenberg A."/>
            <person name="Sabat G."/>
            <person name="Splinter BonDurant S."/>
            <person name="Syed K."/>
            <person name="Yadav J.S."/>
            <person name="Doddapaneni H."/>
            <person name="Subramanian V."/>
            <person name="Lavin J.L."/>
            <person name="Oguiza J.A."/>
            <person name="Perez G."/>
            <person name="Pisabarro A.G."/>
            <person name="Ramirez L."/>
            <person name="Santoyo F."/>
            <person name="Master E."/>
            <person name="Coutinho P.M."/>
            <person name="Henrissat B."/>
            <person name="Lombard V."/>
            <person name="Magnuson J.K."/>
            <person name="Kuees U."/>
            <person name="Hori C."/>
            <person name="Igarashi K."/>
            <person name="Samejima M."/>
            <person name="Held B.W."/>
            <person name="Barry K.W."/>
            <person name="LaButti K.M."/>
            <person name="Lapidus A."/>
            <person name="Lindquist E.A."/>
            <person name="Lucas S.M."/>
            <person name="Riley R."/>
            <person name="Salamov A.A."/>
            <person name="Hoffmeister D."/>
            <person name="Schwenk D."/>
            <person name="Hadar Y."/>
            <person name="Yarden O."/>
            <person name="de Vries R.P."/>
            <person name="Wiebenga A."/>
            <person name="Stenlid J."/>
            <person name="Eastwood D."/>
            <person name="Grigoriev I.V."/>
            <person name="Berka R.M."/>
            <person name="Blanchette R.A."/>
            <person name="Kersten P."/>
            <person name="Martinez A.T."/>
            <person name="Vicuna R."/>
            <person name="Cullen D."/>
        </authorList>
    </citation>
    <scope>NUCLEOTIDE SEQUENCE [LARGE SCALE GENOMIC DNA]</scope>
    <source>
        <strain evidence="7 8">B</strain>
    </source>
</reference>
<accession>M2RAA2</accession>
<keyword evidence="3" id="KW-0812">Transmembrane</keyword>
<dbReference type="GO" id="GO:0090158">
    <property type="term" value="P:endoplasmic reticulum membrane organization"/>
    <property type="evidence" value="ECO:0007669"/>
    <property type="project" value="TreeGrafter"/>
</dbReference>
<comment type="similarity">
    <text evidence="2">Belongs to the VAMP-associated protein (VAP) (TC 9.B.17) family.</text>
</comment>
<name>M2RAA2_CERS8</name>
<dbReference type="EMBL" id="KB445799">
    <property type="protein sequence ID" value="EMD35721.1"/>
    <property type="molecule type" value="Genomic_DNA"/>
</dbReference>
<dbReference type="HOGENOM" id="CLU_969773_0_0_1"/>
<keyword evidence="4" id="KW-1133">Transmembrane helix</keyword>
<dbReference type="STRING" id="914234.M2RAA2"/>
<evidence type="ECO:0000256" key="1">
    <source>
        <dbReference type="ARBA" id="ARBA00004211"/>
    </source>
</evidence>
<organism evidence="7 8">
    <name type="scientific">Ceriporiopsis subvermispora (strain B)</name>
    <name type="common">White-rot fungus</name>
    <name type="synonym">Gelatoporia subvermispora</name>
    <dbReference type="NCBI Taxonomy" id="914234"/>
    <lineage>
        <taxon>Eukaryota</taxon>
        <taxon>Fungi</taxon>
        <taxon>Dikarya</taxon>
        <taxon>Basidiomycota</taxon>
        <taxon>Agaricomycotina</taxon>
        <taxon>Agaricomycetes</taxon>
        <taxon>Polyporales</taxon>
        <taxon>Gelatoporiaceae</taxon>
        <taxon>Gelatoporia</taxon>
    </lineage>
</organism>
<evidence type="ECO:0000313" key="8">
    <source>
        <dbReference type="Proteomes" id="UP000016930"/>
    </source>
</evidence>
<dbReference type="GO" id="GO:0061817">
    <property type="term" value="P:endoplasmic reticulum-plasma membrane tethering"/>
    <property type="evidence" value="ECO:0007669"/>
    <property type="project" value="TreeGrafter"/>
</dbReference>
<evidence type="ECO:0000256" key="2">
    <source>
        <dbReference type="ARBA" id="ARBA00008932"/>
    </source>
</evidence>
<dbReference type="Proteomes" id="UP000016930">
    <property type="component" value="Unassembled WGS sequence"/>
</dbReference>
<dbReference type="InterPro" id="IPR008962">
    <property type="entry name" value="PapD-like_sf"/>
</dbReference>